<dbReference type="EMBL" id="CP036318">
    <property type="protein sequence ID" value="QDV58627.1"/>
    <property type="molecule type" value="Genomic_DNA"/>
</dbReference>
<evidence type="ECO:0000313" key="2">
    <source>
        <dbReference type="Proteomes" id="UP000316770"/>
    </source>
</evidence>
<evidence type="ECO:0000313" key="1">
    <source>
        <dbReference type="EMBL" id="QDV58627.1"/>
    </source>
</evidence>
<dbReference type="Proteomes" id="UP000316770">
    <property type="component" value="Chromosome"/>
</dbReference>
<dbReference type="RefSeq" id="WP_145289172.1">
    <property type="nucleotide sequence ID" value="NZ_CP036318.1"/>
</dbReference>
<name>A0A518IZV7_9BACT</name>
<accession>A0A518IZV7</accession>
<gene>
    <name evidence="1" type="ORF">Mal33_46510</name>
</gene>
<reference evidence="1 2" key="1">
    <citation type="submission" date="2019-02" db="EMBL/GenBank/DDBJ databases">
        <title>Deep-cultivation of Planctomycetes and their phenomic and genomic characterization uncovers novel biology.</title>
        <authorList>
            <person name="Wiegand S."/>
            <person name="Jogler M."/>
            <person name="Boedeker C."/>
            <person name="Pinto D."/>
            <person name="Vollmers J."/>
            <person name="Rivas-Marin E."/>
            <person name="Kohn T."/>
            <person name="Peeters S.H."/>
            <person name="Heuer A."/>
            <person name="Rast P."/>
            <person name="Oberbeckmann S."/>
            <person name="Bunk B."/>
            <person name="Jeske O."/>
            <person name="Meyerdierks A."/>
            <person name="Storesund J.E."/>
            <person name="Kallscheuer N."/>
            <person name="Luecker S."/>
            <person name="Lage O.M."/>
            <person name="Pohl T."/>
            <person name="Merkel B.J."/>
            <person name="Hornburger P."/>
            <person name="Mueller R.-W."/>
            <person name="Bruemmer F."/>
            <person name="Labrenz M."/>
            <person name="Spormann A.M."/>
            <person name="Op den Camp H."/>
            <person name="Overmann J."/>
            <person name="Amann R."/>
            <person name="Jetten M.S.M."/>
            <person name="Mascher T."/>
            <person name="Medema M.H."/>
            <person name="Devos D.P."/>
            <person name="Kaster A.-K."/>
            <person name="Ovreas L."/>
            <person name="Rohde M."/>
            <person name="Galperin M.Y."/>
            <person name="Jogler C."/>
        </authorList>
    </citation>
    <scope>NUCLEOTIDE SEQUENCE [LARGE SCALE GENOMIC DNA]</scope>
    <source>
        <strain evidence="1 2">Mal33</strain>
    </source>
</reference>
<dbReference type="AlphaFoldDB" id="A0A518IZV7"/>
<sequence length="115" mass="12763">MPMNKQYVVEFFGGPMDGHIEPVAESLNPFVVFPSRVPVRSRGFLAGLFHFWRRPKKQQPSVLAVYELHCVGLQQRYQHVRSIEASGIEIVPIGTQAVISAPRSSQRGPSSTSAS</sequence>
<protein>
    <submittedName>
        <fullName evidence="1">Uncharacterized protein</fullName>
    </submittedName>
</protein>
<proteinExistence type="predicted"/>
<organism evidence="1 2">
    <name type="scientific">Rosistilla oblonga</name>
    <dbReference type="NCBI Taxonomy" id="2527990"/>
    <lineage>
        <taxon>Bacteria</taxon>
        <taxon>Pseudomonadati</taxon>
        <taxon>Planctomycetota</taxon>
        <taxon>Planctomycetia</taxon>
        <taxon>Pirellulales</taxon>
        <taxon>Pirellulaceae</taxon>
        <taxon>Rosistilla</taxon>
    </lineage>
</organism>
<keyword evidence="2" id="KW-1185">Reference proteome</keyword>